<dbReference type="Proteomes" id="UP000046395">
    <property type="component" value="Unassembled WGS sequence"/>
</dbReference>
<organism evidence="2 3">
    <name type="scientific">Trichuris muris</name>
    <name type="common">Mouse whipworm</name>
    <dbReference type="NCBI Taxonomy" id="70415"/>
    <lineage>
        <taxon>Eukaryota</taxon>
        <taxon>Metazoa</taxon>
        <taxon>Ecdysozoa</taxon>
        <taxon>Nematoda</taxon>
        <taxon>Enoplea</taxon>
        <taxon>Dorylaimia</taxon>
        <taxon>Trichinellida</taxon>
        <taxon>Trichuridae</taxon>
        <taxon>Trichuris</taxon>
    </lineage>
</organism>
<evidence type="ECO:0000256" key="1">
    <source>
        <dbReference type="SAM" id="MobiDB-lite"/>
    </source>
</evidence>
<accession>A0A5S6R5M9</accession>
<proteinExistence type="predicted"/>
<dbReference type="WBParaSite" id="TMUE_3000014517.1">
    <property type="protein sequence ID" value="TMUE_3000014517.1"/>
    <property type="gene ID" value="WBGene00285776"/>
</dbReference>
<evidence type="ECO:0000313" key="2">
    <source>
        <dbReference type="Proteomes" id="UP000046395"/>
    </source>
</evidence>
<dbReference type="AlphaFoldDB" id="A0A5S6R5M9"/>
<name>A0A5S6R5M9_TRIMR</name>
<keyword evidence="2" id="KW-1185">Reference proteome</keyword>
<protein>
    <submittedName>
        <fullName evidence="3">Peptidase S1 domain-containing protein</fullName>
    </submittedName>
</protein>
<sequence>MPPPTTVIYVFRTENQDLRTILVKVGAGALCWAAGNLEMLSWLLTACHAVAAFGRPTDDVYIFEYFDVNSMADVSDIVMRHPDDFKTPLSTLLNMNEELMHVYVAFAGLLIGKNISVQSYPAWITRHLRDFFGLLHVPAREAMPEVPFQTADTLHFEFERSLTLRRVVFFTLAFGAELESADKNVYRHAMELLRFAKMTGLRLIFDFLMCDTPFPILFLDRWAPDRHHLLEALEIYLRYPEDERPYLRILYDEMEMRPLGGSKLERLTYAALLIGQSYFPALANYKMRISANREIIRRDVEYWLQRRSIGPFVPESYFPLIPQILEMTREAQDAEARRFRAVDRYPEQLASSAGDGEREENQAAVSANVRV</sequence>
<evidence type="ECO:0000313" key="3">
    <source>
        <dbReference type="WBParaSite" id="TMUE_3000014517.1"/>
    </source>
</evidence>
<feature type="region of interest" description="Disordered" evidence="1">
    <location>
        <begin position="349"/>
        <end position="371"/>
    </location>
</feature>
<reference evidence="3" key="1">
    <citation type="submission" date="2019-12" db="UniProtKB">
        <authorList>
            <consortium name="WormBaseParasite"/>
        </authorList>
    </citation>
    <scope>IDENTIFICATION</scope>
</reference>